<reference evidence="1 2" key="1">
    <citation type="submission" date="2020-08" db="EMBL/GenBank/DDBJ databases">
        <title>Genomic Encyclopedia of Type Strains, Phase III (KMG-III): the genomes of soil and plant-associated and newly described type strains.</title>
        <authorList>
            <person name="Whitman W."/>
        </authorList>
    </citation>
    <scope>NUCLEOTIDE SEQUENCE [LARGE SCALE GENOMIC DNA]</scope>
    <source>
        <strain evidence="1 2">CECT 8075</strain>
    </source>
</reference>
<evidence type="ECO:0000313" key="1">
    <source>
        <dbReference type="EMBL" id="MBB3204801.1"/>
    </source>
</evidence>
<sequence>MFCGVLVTDPLAISGYKTRRRYRRFVALTIDSLAAPDRATAMSGRNNTLDFRCCGTVDRESLIRSSLIRECFYQGVIFSLFGQLPDGIAENIR</sequence>
<dbReference type="Proteomes" id="UP000536179">
    <property type="component" value="Unassembled WGS sequence"/>
</dbReference>
<protein>
    <submittedName>
        <fullName evidence="1">Uncharacterized protein</fullName>
    </submittedName>
</protein>
<gene>
    <name evidence="1" type="ORF">FHS27_000568</name>
</gene>
<name>A0A7W5H4G3_9BACT</name>
<keyword evidence="2" id="KW-1185">Reference proteome</keyword>
<evidence type="ECO:0000313" key="2">
    <source>
        <dbReference type="Proteomes" id="UP000536179"/>
    </source>
</evidence>
<comment type="caution">
    <text evidence="1">The sequence shown here is derived from an EMBL/GenBank/DDBJ whole genome shotgun (WGS) entry which is preliminary data.</text>
</comment>
<dbReference type="AlphaFoldDB" id="A0A7W5H4G3"/>
<accession>A0A7W5H4G3</accession>
<dbReference type="EMBL" id="JACHXU010000002">
    <property type="protein sequence ID" value="MBB3204801.1"/>
    <property type="molecule type" value="Genomic_DNA"/>
</dbReference>
<proteinExistence type="predicted"/>
<organism evidence="1 2">
    <name type="scientific">Aporhodopirellula rubra</name>
    <dbReference type="NCBI Taxonomy" id="980271"/>
    <lineage>
        <taxon>Bacteria</taxon>
        <taxon>Pseudomonadati</taxon>
        <taxon>Planctomycetota</taxon>
        <taxon>Planctomycetia</taxon>
        <taxon>Pirellulales</taxon>
        <taxon>Pirellulaceae</taxon>
        <taxon>Aporhodopirellula</taxon>
    </lineage>
</organism>